<reference evidence="1 2" key="1">
    <citation type="submission" date="2017-03" db="EMBL/GenBank/DDBJ databases">
        <title>Complete genome sequence of Candidatus 'Thiodictyon syntrophicum' sp. nov. strain Cad16T, a photolithoautotroph purple sulfur bacterium isolated from an alpine meromictic lake.</title>
        <authorList>
            <person name="Luedin S.M."/>
            <person name="Pothier J.F."/>
            <person name="Danza F."/>
            <person name="Storelli N."/>
            <person name="Wittwer M."/>
            <person name="Tonolla M."/>
        </authorList>
    </citation>
    <scope>NUCLEOTIDE SEQUENCE [LARGE SCALE GENOMIC DNA]</scope>
    <source>
        <strain evidence="1 2">Cad16T</strain>
    </source>
</reference>
<name>A0A2K8UDM7_9GAMM</name>
<protein>
    <submittedName>
        <fullName evidence="1">Uncharacterized protein</fullName>
    </submittedName>
</protein>
<evidence type="ECO:0000313" key="1">
    <source>
        <dbReference type="EMBL" id="AUB83708.1"/>
    </source>
</evidence>
<dbReference type="AlphaFoldDB" id="A0A2K8UDM7"/>
<gene>
    <name evidence="1" type="ORF">THSYN_23965</name>
</gene>
<keyword evidence="2" id="KW-1185">Reference proteome</keyword>
<dbReference type="KEGG" id="tsy:THSYN_23965"/>
<proteinExistence type="predicted"/>
<accession>A0A2K8UDM7</accession>
<dbReference type="EMBL" id="CP020370">
    <property type="protein sequence ID" value="AUB83708.1"/>
    <property type="molecule type" value="Genomic_DNA"/>
</dbReference>
<sequence>MGLAARGLLVTINKTEIDASGQVHPLEPLIRLPSGRSLLTLLDDQANEPALLAEAALAKDWLKPEEDEAWVYWSTRR</sequence>
<evidence type="ECO:0000313" key="2">
    <source>
        <dbReference type="Proteomes" id="UP000232638"/>
    </source>
</evidence>
<organism evidence="1 2">
    <name type="scientific">Candidatus Thiodictyon syntrophicum</name>
    <dbReference type="NCBI Taxonomy" id="1166950"/>
    <lineage>
        <taxon>Bacteria</taxon>
        <taxon>Pseudomonadati</taxon>
        <taxon>Pseudomonadota</taxon>
        <taxon>Gammaproteobacteria</taxon>
        <taxon>Chromatiales</taxon>
        <taxon>Chromatiaceae</taxon>
        <taxon>Thiodictyon</taxon>
    </lineage>
</organism>
<dbReference type="OrthoDB" id="1495109at2"/>
<dbReference type="Proteomes" id="UP000232638">
    <property type="component" value="Chromosome"/>
</dbReference>